<dbReference type="EMBL" id="JADXDR010000179">
    <property type="protein sequence ID" value="KAI7836698.1"/>
    <property type="molecule type" value="Genomic_DNA"/>
</dbReference>
<proteinExistence type="predicted"/>
<sequence>MHMQCLQHWQALLHATKGVAAARRCDVCKERWAKCYQPPAVPTDWRTMLRDPFRSVPWPPVLEHWKFSVLATGALQGVRAGVQGFRCGHAVGGWGSEAESGGAGTLGARNALAAGTVPPLKAPIALCLVAFCGRAGSSGGAHVCGVRLGRQHGGLCLWSGGMPAGHAACGSLPEAPRRVLRLVALCPVAASALASGAGRLTASVGSLATKVVMALLKALAFTRLFA</sequence>
<protein>
    <submittedName>
        <fullName evidence="1">Uncharacterized protein</fullName>
    </submittedName>
</protein>
<dbReference type="Proteomes" id="UP001205105">
    <property type="component" value="Unassembled WGS sequence"/>
</dbReference>
<keyword evidence="2" id="KW-1185">Reference proteome</keyword>
<name>A0AAD5DI06_9CHLO</name>
<accession>A0AAD5DI06</accession>
<evidence type="ECO:0000313" key="2">
    <source>
        <dbReference type="Proteomes" id="UP001205105"/>
    </source>
</evidence>
<reference evidence="1" key="1">
    <citation type="submission" date="2020-11" db="EMBL/GenBank/DDBJ databases">
        <title>Chlorella ohadii genome sequencing and assembly.</title>
        <authorList>
            <person name="Murik O."/>
            <person name="Treves H."/>
            <person name="Kedem I."/>
            <person name="Shotland Y."/>
            <person name="Kaplan A."/>
        </authorList>
    </citation>
    <scope>NUCLEOTIDE SEQUENCE</scope>
    <source>
        <strain evidence="1">1</strain>
    </source>
</reference>
<dbReference type="AlphaFoldDB" id="A0AAD5DI06"/>
<evidence type="ECO:0000313" key="1">
    <source>
        <dbReference type="EMBL" id="KAI7836698.1"/>
    </source>
</evidence>
<comment type="caution">
    <text evidence="1">The sequence shown here is derived from an EMBL/GenBank/DDBJ whole genome shotgun (WGS) entry which is preliminary data.</text>
</comment>
<organism evidence="1 2">
    <name type="scientific">Chlorella ohadii</name>
    <dbReference type="NCBI Taxonomy" id="2649997"/>
    <lineage>
        <taxon>Eukaryota</taxon>
        <taxon>Viridiplantae</taxon>
        <taxon>Chlorophyta</taxon>
        <taxon>core chlorophytes</taxon>
        <taxon>Trebouxiophyceae</taxon>
        <taxon>Chlorellales</taxon>
        <taxon>Chlorellaceae</taxon>
        <taxon>Chlorella clade</taxon>
        <taxon>Chlorella</taxon>
    </lineage>
</organism>
<gene>
    <name evidence="1" type="ORF">COHA_009474</name>
</gene>